<accession>T1FG93</accession>
<dbReference type="SMART" id="SM00322">
    <property type="entry name" value="KH"/>
    <property type="match status" value="5"/>
</dbReference>
<reference evidence="10" key="1">
    <citation type="submission" date="2012-12" db="EMBL/GenBank/DDBJ databases">
        <authorList>
            <person name="Hellsten U."/>
            <person name="Grimwood J."/>
            <person name="Chapman J.A."/>
            <person name="Shapiro H."/>
            <person name="Aerts A."/>
            <person name="Otillar R.P."/>
            <person name="Terry A.Y."/>
            <person name="Boore J.L."/>
            <person name="Simakov O."/>
            <person name="Marletaz F."/>
            <person name="Cho S.-J."/>
            <person name="Edsinger-Gonzales E."/>
            <person name="Havlak P."/>
            <person name="Kuo D.-H."/>
            <person name="Larsson T."/>
            <person name="Lv J."/>
            <person name="Arendt D."/>
            <person name="Savage R."/>
            <person name="Osoegawa K."/>
            <person name="de Jong P."/>
            <person name="Lindberg D.R."/>
            <person name="Seaver E.C."/>
            <person name="Weisblat D.A."/>
            <person name="Putnam N.H."/>
            <person name="Grigoriev I.V."/>
            <person name="Rokhsar D.S."/>
        </authorList>
    </citation>
    <scope>NUCLEOTIDE SEQUENCE</scope>
</reference>
<feature type="domain" description="K Homology" evidence="7">
    <location>
        <begin position="341"/>
        <end position="405"/>
    </location>
</feature>
<dbReference type="PANTHER" id="PTHR10627:SF31">
    <property type="entry name" value="DODECA-SATELLITE-BINDING PROTEIN 1, ISOFORM A"/>
    <property type="match status" value="1"/>
</dbReference>
<dbReference type="GeneID" id="20207842"/>
<keyword evidence="4 5" id="KW-0694">RNA-binding</keyword>
<dbReference type="PANTHER" id="PTHR10627">
    <property type="entry name" value="SCP160"/>
    <property type="match status" value="1"/>
</dbReference>
<dbReference type="EnsemblMetazoa" id="HelroT180768">
    <property type="protein sequence ID" value="HelroP180768"/>
    <property type="gene ID" value="HelroG180768"/>
</dbReference>
<dbReference type="GO" id="GO:0003729">
    <property type="term" value="F:mRNA binding"/>
    <property type="evidence" value="ECO:0000318"/>
    <property type="project" value="GO_Central"/>
</dbReference>
<dbReference type="InterPro" id="IPR036612">
    <property type="entry name" value="KH_dom_type_1_sf"/>
</dbReference>
<feature type="domain" description="K Homology" evidence="7">
    <location>
        <begin position="127"/>
        <end position="195"/>
    </location>
</feature>
<gene>
    <name evidence="9" type="primary">20207842</name>
    <name evidence="8" type="ORF">HELRODRAFT_180768</name>
</gene>
<dbReference type="CDD" id="cd22406">
    <property type="entry name" value="KH-I_Vigilin_rpt2"/>
    <property type="match status" value="1"/>
</dbReference>
<evidence type="ECO:0000313" key="10">
    <source>
        <dbReference type="Proteomes" id="UP000015101"/>
    </source>
</evidence>
<comment type="subcellular location">
    <subcellularLocation>
        <location evidence="1">Cytoplasm</location>
    </subcellularLocation>
</comment>
<dbReference type="InParanoid" id="T1FG93"/>
<dbReference type="Pfam" id="PF24668">
    <property type="entry name" value="KH_Vigilin"/>
    <property type="match status" value="1"/>
</dbReference>
<evidence type="ECO:0000313" key="9">
    <source>
        <dbReference type="EnsemblMetazoa" id="HelroP180768"/>
    </source>
</evidence>
<protein>
    <recommendedName>
        <fullName evidence="7">K Homology domain-containing protein</fullName>
    </recommendedName>
</protein>
<dbReference type="InterPro" id="IPR004087">
    <property type="entry name" value="KH_dom"/>
</dbReference>
<evidence type="ECO:0000256" key="3">
    <source>
        <dbReference type="ARBA" id="ARBA00022737"/>
    </source>
</evidence>
<keyword evidence="10" id="KW-1185">Reference proteome</keyword>
<feature type="compositionally biased region" description="Acidic residues" evidence="6">
    <location>
        <begin position="1"/>
        <end position="10"/>
    </location>
</feature>
<dbReference type="Pfam" id="PF00013">
    <property type="entry name" value="KH_1"/>
    <property type="match status" value="4"/>
</dbReference>
<dbReference type="RefSeq" id="XP_009028305.1">
    <property type="nucleotide sequence ID" value="XM_009030057.1"/>
</dbReference>
<keyword evidence="3" id="KW-0677">Repeat</keyword>
<dbReference type="STRING" id="6412.T1FG93"/>
<evidence type="ECO:0000259" key="7">
    <source>
        <dbReference type="SMART" id="SM00322"/>
    </source>
</evidence>
<keyword evidence="2" id="KW-0963">Cytoplasm</keyword>
<feature type="region of interest" description="Disordered" evidence="6">
    <location>
        <begin position="1"/>
        <end position="27"/>
    </location>
</feature>
<name>T1FG93_HELRO</name>
<evidence type="ECO:0000313" key="8">
    <source>
        <dbReference type="EMBL" id="ESN93673.1"/>
    </source>
</evidence>
<dbReference type="SUPFAM" id="SSF54791">
    <property type="entry name" value="Eukaryotic type KH-domain (KH-domain type I)"/>
    <property type="match status" value="4"/>
</dbReference>
<feature type="domain" description="K Homology" evidence="7">
    <location>
        <begin position="199"/>
        <end position="267"/>
    </location>
</feature>
<dbReference type="EMBL" id="AMQM01007347">
    <property type="status" value="NOT_ANNOTATED_CDS"/>
    <property type="molecule type" value="Genomic_DNA"/>
</dbReference>
<dbReference type="AlphaFoldDB" id="T1FG93"/>
<dbReference type="CDD" id="cd22409">
    <property type="entry name" value="KH-I_Vigilin_rpt5"/>
    <property type="match status" value="1"/>
</dbReference>
<proteinExistence type="predicted"/>
<evidence type="ECO:0000256" key="5">
    <source>
        <dbReference type="PROSITE-ProRule" id="PRU00117"/>
    </source>
</evidence>
<evidence type="ECO:0000256" key="2">
    <source>
        <dbReference type="ARBA" id="ARBA00022490"/>
    </source>
</evidence>
<reference evidence="9" key="3">
    <citation type="submission" date="2015-06" db="UniProtKB">
        <authorList>
            <consortium name="EnsemblMetazoa"/>
        </authorList>
    </citation>
    <scope>IDENTIFICATION</scope>
</reference>
<dbReference type="InterPro" id="IPR057778">
    <property type="entry name" value="KH_Vigilin_N"/>
</dbReference>
<feature type="domain" description="K Homology" evidence="7">
    <location>
        <begin position="48"/>
        <end position="126"/>
    </location>
</feature>
<dbReference type="Gene3D" id="3.30.1370.10">
    <property type="entry name" value="K Homology domain, type 1"/>
    <property type="match status" value="4"/>
</dbReference>
<dbReference type="HOGENOM" id="CLU_042885_0_0_1"/>
<dbReference type="CDD" id="cd22408">
    <property type="entry name" value="KH-I_Vigilin_rpt4"/>
    <property type="match status" value="1"/>
</dbReference>
<dbReference type="EMBL" id="KB097599">
    <property type="protein sequence ID" value="ESN93673.1"/>
    <property type="molecule type" value="Genomic_DNA"/>
</dbReference>
<dbReference type="eggNOG" id="KOG2208">
    <property type="taxonomic scope" value="Eukaryota"/>
</dbReference>
<dbReference type="InterPro" id="IPR004088">
    <property type="entry name" value="KH_dom_type_1"/>
</dbReference>
<dbReference type="KEGG" id="hro:HELRODRAFT_180768"/>
<dbReference type="OMA" id="ECEQVEY"/>
<dbReference type="OrthoDB" id="10027144at2759"/>
<evidence type="ECO:0000256" key="4">
    <source>
        <dbReference type="ARBA" id="ARBA00022884"/>
    </source>
</evidence>
<dbReference type="Proteomes" id="UP000015101">
    <property type="component" value="Unassembled WGS sequence"/>
</dbReference>
<sequence>MSAVQDDDDSNVPTYTSAFPPLLTNGKPENEHVVRSWENKNNLAVRSSTITQVLSLPLEERQYKSYSNGNVFGKQSNLAKICNDIMLKTNVTMERSFSKDKCLTIIITGKPDSVQHAKKQLTAKLTPQVSISIQIPKEHYRYLLGAHGKKLAQIEVDTSTKITIPSQQSTSDLVTIVGTRDGVEKARHELQMISDEQAKLASTTLNIPREFHAFINGPNNETYKQLVNKTGAKIVIPSLSSGKDEIYVSGGKENVATAIEDIKRIYEEKKRTCKTISVEVPKSQHKYIIGSHGNHINEIFKETGVYIEIPPPNSLSSTITLRGDSDKLGVALTSVYERANSMSFREINVPSWLHRFIIGAKGAHIKKINSEFPKVHIELSDDTIKIEGPTKECEQVEYEIGNAAKNLVGDDEGEEE</sequence>
<feature type="domain" description="K Homology" evidence="7">
    <location>
        <begin position="272"/>
        <end position="340"/>
    </location>
</feature>
<evidence type="ECO:0000256" key="1">
    <source>
        <dbReference type="ARBA" id="ARBA00004496"/>
    </source>
</evidence>
<evidence type="ECO:0000256" key="6">
    <source>
        <dbReference type="SAM" id="MobiDB-lite"/>
    </source>
</evidence>
<dbReference type="CTD" id="20207842"/>
<reference evidence="8 10" key="2">
    <citation type="journal article" date="2013" name="Nature">
        <title>Insights into bilaterian evolution from three spiralian genomes.</title>
        <authorList>
            <person name="Simakov O."/>
            <person name="Marletaz F."/>
            <person name="Cho S.J."/>
            <person name="Edsinger-Gonzales E."/>
            <person name="Havlak P."/>
            <person name="Hellsten U."/>
            <person name="Kuo D.H."/>
            <person name="Larsson T."/>
            <person name="Lv J."/>
            <person name="Arendt D."/>
            <person name="Savage R."/>
            <person name="Osoegawa K."/>
            <person name="de Jong P."/>
            <person name="Grimwood J."/>
            <person name="Chapman J.A."/>
            <person name="Shapiro H."/>
            <person name="Aerts A."/>
            <person name="Otillar R.P."/>
            <person name="Terry A.Y."/>
            <person name="Boore J.L."/>
            <person name="Grigoriev I.V."/>
            <person name="Lindberg D.R."/>
            <person name="Seaver E.C."/>
            <person name="Weisblat D.A."/>
            <person name="Putnam N.H."/>
            <person name="Rokhsar D.S."/>
        </authorList>
    </citation>
    <scope>NUCLEOTIDE SEQUENCE</scope>
</reference>
<organism evidence="9 10">
    <name type="scientific">Helobdella robusta</name>
    <name type="common">Californian leech</name>
    <dbReference type="NCBI Taxonomy" id="6412"/>
    <lineage>
        <taxon>Eukaryota</taxon>
        <taxon>Metazoa</taxon>
        <taxon>Spiralia</taxon>
        <taxon>Lophotrochozoa</taxon>
        <taxon>Annelida</taxon>
        <taxon>Clitellata</taxon>
        <taxon>Hirudinea</taxon>
        <taxon>Rhynchobdellida</taxon>
        <taxon>Glossiphoniidae</taxon>
        <taxon>Helobdella</taxon>
    </lineage>
</organism>
<dbReference type="PROSITE" id="PS50084">
    <property type="entry name" value="KH_TYPE_1"/>
    <property type="match status" value="4"/>
</dbReference>